<evidence type="ECO:0000313" key="4">
    <source>
        <dbReference type="Proteomes" id="UP001521184"/>
    </source>
</evidence>
<evidence type="ECO:0000256" key="2">
    <source>
        <dbReference type="SAM" id="Phobius"/>
    </source>
</evidence>
<organism evidence="3 4">
    <name type="scientific">Diplodia intermedia</name>
    <dbReference type="NCBI Taxonomy" id="856260"/>
    <lineage>
        <taxon>Eukaryota</taxon>
        <taxon>Fungi</taxon>
        <taxon>Dikarya</taxon>
        <taxon>Ascomycota</taxon>
        <taxon>Pezizomycotina</taxon>
        <taxon>Dothideomycetes</taxon>
        <taxon>Dothideomycetes incertae sedis</taxon>
        <taxon>Botryosphaeriales</taxon>
        <taxon>Botryosphaeriaceae</taxon>
        <taxon>Diplodia</taxon>
    </lineage>
</organism>
<name>A0ABR3TYT1_9PEZI</name>
<evidence type="ECO:0000256" key="1">
    <source>
        <dbReference type="SAM" id="MobiDB-lite"/>
    </source>
</evidence>
<feature type="region of interest" description="Disordered" evidence="1">
    <location>
        <begin position="186"/>
        <end position="211"/>
    </location>
</feature>
<keyword evidence="2" id="KW-0812">Transmembrane</keyword>
<dbReference type="EMBL" id="JAKEKT020000011">
    <property type="protein sequence ID" value="KAL1647771.1"/>
    <property type="molecule type" value="Genomic_DNA"/>
</dbReference>
<feature type="transmembrane region" description="Helical" evidence="2">
    <location>
        <begin position="309"/>
        <end position="329"/>
    </location>
</feature>
<keyword evidence="2" id="KW-1133">Transmembrane helix</keyword>
<comment type="caution">
    <text evidence="3">The sequence shown here is derived from an EMBL/GenBank/DDBJ whole genome shotgun (WGS) entry which is preliminary data.</text>
</comment>
<keyword evidence="4" id="KW-1185">Reference proteome</keyword>
<evidence type="ECO:0000313" key="3">
    <source>
        <dbReference type="EMBL" id="KAL1647771.1"/>
    </source>
</evidence>
<protein>
    <submittedName>
        <fullName evidence="3">Uncharacterized protein</fullName>
    </submittedName>
</protein>
<reference evidence="3 4" key="1">
    <citation type="journal article" date="2023" name="Plant Dis.">
        <title>First Report of Diplodia intermedia Causing Canker and Dieback Diseases on Apple Trees in Canada.</title>
        <authorList>
            <person name="Ellouze W."/>
            <person name="Ilyukhin E."/>
            <person name="Sulman M."/>
            <person name="Ali S."/>
        </authorList>
    </citation>
    <scope>NUCLEOTIDE SEQUENCE [LARGE SCALE GENOMIC DNA]</scope>
    <source>
        <strain evidence="3 4">M45-28</strain>
    </source>
</reference>
<feature type="transmembrane region" description="Helical" evidence="2">
    <location>
        <begin position="276"/>
        <end position="297"/>
    </location>
</feature>
<dbReference type="Proteomes" id="UP001521184">
    <property type="component" value="Unassembled WGS sequence"/>
</dbReference>
<feature type="transmembrane region" description="Helical" evidence="2">
    <location>
        <begin position="233"/>
        <end position="256"/>
    </location>
</feature>
<feature type="region of interest" description="Disordered" evidence="1">
    <location>
        <begin position="1"/>
        <end position="53"/>
    </location>
</feature>
<feature type="compositionally biased region" description="Basic and acidic residues" evidence="1">
    <location>
        <begin position="39"/>
        <end position="53"/>
    </location>
</feature>
<gene>
    <name evidence="3" type="ORF">SLS58_002572</name>
</gene>
<keyword evidence="2" id="KW-0472">Membrane</keyword>
<accession>A0ABR3TYT1</accession>
<feature type="compositionally biased region" description="Low complexity" evidence="1">
    <location>
        <begin position="188"/>
        <end position="198"/>
    </location>
</feature>
<proteinExistence type="predicted"/>
<sequence length="334" mass="36936">MTTKQMDNAPLLPQTVYDPNGHGRIQPIVDMPGRGGSIRSEESTTRSFRPDAHDSFRASYMPLNEPGCTNTSTQTSPTDVGQSIKLPPQAAIPPLVFRNDDSQLHDHNTSPSVVSFLNQNGFPQPKAPQTNATVIGRCTYEVSLDRGYFNNFLPSPTTKEPEQHNELSWHINKSPLVNESKDIPENMSTMSSSRSVPSADSNKPYMNGTSGFEKSEEDLTLVQRGKKTRLTTIFLALVAIVFFLEECVMGAVWALLLSKRSNGASAFARGYFESKVMNFVGSAVGALIGLTIQWFLYPKLSQSRVAFQLWSFILVFLTYMGCCIAAGMAKRLEY</sequence>